<dbReference type="EMBL" id="ML976039">
    <property type="protein sequence ID" value="KAF1942067.1"/>
    <property type="molecule type" value="Genomic_DNA"/>
</dbReference>
<evidence type="ECO:0000256" key="1">
    <source>
        <dbReference type="SAM" id="MobiDB-lite"/>
    </source>
</evidence>
<accession>A0A6A5SYQ3</accession>
<dbReference type="AlphaFoldDB" id="A0A6A5SYQ3"/>
<feature type="region of interest" description="Disordered" evidence="1">
    <location>
        <begin position="16"/>
        <end position="68"/>
    </location>
</feature>
<keyword evidence="3" id="KW-1185">Reference proteome</keyword>
<evidence type="ECO:0000313" key="2">
    <source>
        <dbReference type="EMBL" id="KAF1942067.1"/>
    </source>
</evidence>
<feature type="compositionally biased region" description="Basic residues" evidence="1">
    <location>
        <begin position="30"/>
        <end position="46"/>
    </location>
</feature>
<organism evidence="2 3">
    <name type="scientific">Clathrospora elynae</name>
    <dbReference type="NCBI Taxonomy" id="706981"/>
    <lineage>
        <taxon>Eukaryota</taxon>
        <taxon>Fungi</taxon>
        <taxon>Dikarya</taxon>
        <taxon>Ascomycota</taxon>
        <taxon>Pezizomycotina</taxon>
        <taxon>Dothideomycetes</taxon>
        <taxon>Pleosporomycetidae</taxon>
        <taxon>Pleosporales</taxon>
        <taxon>Diademaceae</taxon>
        <taxon>Clathrospora</taxon>
    </lineage>
</organism>
<name>A0A6A5SYQ3_9PLEO</name>
<protein>
    <submittedName>
        <fullName evidence="2">Uncharacterized protein</fullName>
    </submittedName>
</protein>
<reference evidence="2" key="1">
    <citation type="journal article" date="2020" name="Stud. Mycol.">
        <title>101 Dothideomycetes genomes: a test case for predicting lifestyles and emergence of pathogens.</title>
        <authorList>
            <person name="Haridas S."/>
            <person name="Albert R."/>
            <person name="Binder M."/>
            <person name="Bloem J."/>
            <person name="Labutti K."/>
            <person name="Salamov A."/>
            <person name="Andreopoulos B."/>
            <person name="Baker S."/>
            <person name="Barry K."/>
            <person name="Bills G."/>
            <person name="Bluhm B."/>
            <person name="Cannon C."/>
            <person name="Castanera R."/>
            <person name="Culley D."/>
            <person name="Daum C."/>
            <person name="Ezra D."/>
            <person name="Gonzalez J."/>
            <person name="Henrissat B."/>
            <person name="Kuo A."/>
            <person name="Liang C."/>
            <person name="Lipzen A."/>
            <person name="Lutzoni F."/>
            <person name="Magnuson J."/>
            <person name="Mondo S."/>
            <person name="Nolan M."/>
            <person name="Ohm R."/>
            <person name="Pangilinan J."/>
            <person name="Park H.-J."/>
            <person name="Ramirez L."/>
            <person name="Alfaro M."/>
            <person name="Sun H."/>
            <person name="Tritt A."/>
            <person name="Yoshinaga Y."/>
            <person name="Zwiers L.-H."/>
            <person name="Turgeon B."/>
            <person name="Goodwin S."/>
            <person name="Spatafora J."/>
            <person name="Crous P."/>
            <person name="Grigoriev I."/>
        </authorList>
    </citation>
    <scope>NUCLEOTIDE SEQUENCE</scope>
    <source>
        <strain evidence="2">CBS 161.51</strain>
    </source>
</reference>
<dbReference type="Proteomes" id="UP000800038">
    <property type="component" value="Unassembled WGS sequence"/>
</dbReference>
<gene>
    <name evidence="2" type="ORF">EJ02DRAFT_183202</name>
</gene>
<proteinExistence type="predicted"/>
<sequence>MMALFDIPASMQRADMSRATRVCSTNSGARSKHRIRPQRLLRRHSSHSPSSRRYFSKSLGRQHSIQQAPGAYTPSRLKARNIVHKYQDLSRMNSTSLPTTNKCAMMDFRLRKKMLWEMYATAFDIVAVVKASARWPTYIVSSDQMVLKVVRKVYKEMVSPCAPSEWLRCTRCGLGVLCRCWRIISGCFHGLIWNLHSVFSVSR</sequence>
<evidence type="ECO:0000313" key="3">
    <source>
        <dbReference type="Proteomes" id="UP000800038"/>
    </source>
</evidence>